<name>A0A9N8Z4Q5_9GLOM</name>
<keyword evidence="2" id="KW-1185">Reference proteome</keyword>
<reference evidence="1" key="1">
    <citation type="submission" date="2021-06" db="EMBL/GenBank/DDBJ databases">
        <authorList>
            <person name="Kallberg Y."/>
            <person name="Tangrot J."/>
            <person name="Rosling A."/>
        </authorList>
    </citation>
    <scope>NUCLEOTIDE SEQUENCE</scope>
    <source>
        <strain evidence="1">FL966</strain>
    </source>
</reference>
<dbReference type="AlphaFoldDB" id="A0A9N8Z4Q5"/>
<evidence type="ECO:0000313" key="2">
    <source>
        <dbReference type="Proteomes" id="UP000789759"/>
    </source>
</evidence>
<comment type="caution">
    <text evidence="1">The sequence shown here is derived from an EMBL/GenBank/DDBJ whole genome shotgun (WGS) entry which is preliminary data.</text>
</comment>
<organism evidence="1 2">
    <name type="scientific">Cetraspora pellucida</name>
    <dbReference type="NCBI Taxonomy" id="1433469"/>
    <lineage>
        <taxon>Eukaryota</taxon>
        <taxon>Fungi</taxon>
        <taxon>Fungi incertae sedis</taxon>
        <taxon>Mucoromycota</taxon>
        <taxon>Glomeromycotina</taxon>
        <taxon>Glomeromycetes</taxon>
        <taxon>Diversisporales</taxon>
        <taxon>Gigasporaceae</taxon>
        <taxon>Cetraspora</taxon>
    </lineage>
</organism>
<accession>A0A9N8Z4Q5</accession>
<gene>
    <name evidence="1" type="ORF">CPELLU_LOCUS967</name>
</gene>
<dbReference type="EMBL" id="CAJVQA010000324">
    <property type="protein sequence ID" value="CAG8468718.1"/>
    <property type="molecule type" value="Genomic_DNA"/>
</dbReference>
<dbReference type="Proteomes" id="UP000789759">
    <property type="component" value="Unassembled WGS sequence"/>
</dbReference>
<dbReference type="OrthoDB" id="10601111at2759"/>
<sequence length="143" mass="16606">MVLTSLELWQSLGHTQLESEKLIVQMQLFESQLLSFDFPYVLDIYTPKIWRELTEANLQDACYISSIGNIMSYEKEQISIDNKTSDISNKFTTLLINEIINLEIEENSEFPIAETAQVVLSENFDYDSSDVLNSFLEHKKQNR</sequence>
<protein>
    <submittedName>
        <fullName evidence="1">8851_t:CDS:1</fullName>
    </submittedName>
</protein>
<evidence type="ECO:0000313" key="1">
    <source>
        <dbReference type="EMBL" id="CAG8468718.1"/>
    </source>
</evidence>
<proteinExistence type="predicted"/>